<dbReference type="AlphaFoldDB" id="A0A2A9PAN6"/>
<feature type="region of interest" description="Disordered" evidence="1">
    <location>
        <begin position="1"/>
        <end position="153"/>
    </location>
</feature>
<feature type="compositionally biased region" description="Low complexity" evidence="1">
    <location>
        <begin position="46"/>
        <end position="64"/>
    </location>
</feature>
<organism evidence="2 3">
    <name type="scientific">Ophiocordyceps unilateralis</name>
    <name type="common">Zombie-ant fungus</name>
    <name type="synonym">Torrubia unilateralis</name>
    <dbReference type="NCBI Taxonomy" id="268505"/>
    <lineage>
        <taxon>Eukaryota</taxon>
        <taxon>Fungi</taxon>
        <taxon>Dikarya</taxon>
        <taxon>Ascomycota</taxon>
        <taxon>Pezizomycotina</taxon>
        <taxon>Sordariomycetes</taxon>
        <taxon>Hypocreomycetidae</taxon>
        <taxon>Hypocreales</taxon>
        <taxon>Ophiocordycipitaceae</taxon>
        <taxon>Ophiocordyceps</taxon>
    </lineage>
</organism>
<accession>A0A2A9PAN6</accession>
<feature type="region of interest" description="Disordered" evidence="1">
    <location>
        <begin position="306"/>
        <end position="345"/>
    </location>
</feature>
<comment type="caution">
    <text evidence="2">The sequence shown here is derived from an EMBL/GenBank/DDBJ whole genome shotgun (WGS) entry which is preliminary data.</text>
</comment>
<reference evidence="2 3" key="1">
    <citation type="journal article" date="2015" name="BMC Genomics">
        <title>Gene expression during zombie ant biting behavior reflects the complexity underlying fungal parasitic behavioral manipulation.</title>
        <authorList>
            <person name="de Bekker C."/>
            <person name="Ohm R.A."/>
            <person name="Loreto R.G."/>
            <person name="Sebastian A."/>
            <person name="Albert I."/>
            <person name="Merrow M."/>
            <person name="Brachmann A."/>
            <person name="Hughes D.P."/>
        </authorList>
    </citation>
    <scope>NUCLEOTIDE SEQUENCE [LARGE SCALE GENOMIC DNA]</scope>
    <source>
        <strain evidence="2 3">SC16a</strain>
    </source>
</reference>
<feature type="region of interest" description="Disordered" evidence="1">
    <location>
        <begin position="206"/>
        <end position="293"/>
    </location>
</feature>
<keyword evidence="3" id="KW-1185">Reference proteome</keyword>
<proteinExistence type="predicted"/>
<reference evidence="2 3" key="2">
    <citation type="journal article" date="2017" name="Sci. Rep.">
        <title>Ant-infecting Ophiocordyceps genomes reveal a high diversity of potential behavioral manipulation genes and a possible major role for enterotoxins.</title>
        <authorList>
            <person name="de Bekker C."/>
            <person name="Ohm R.A."/>
            <person name="Evans H.C."/>
            <person name="Brachmann A."/>
            <person name="Hughes D.P."/>
        </authorList>
    </citation>
    <scope>NUCLEOTIDE SEQUENCE [LARGE SCALE GENOMIC DNA]</scope>
    <source>
        <strain evidence="2 3">SC16a</strain>
    </source>
</reference>
<feature type="compositionally biased region" description="Polar residues" evidence="1">
    <location>
        <begin position="1"/>
        <end position="21"/>
    </location>
</feature>
<evidence type="ECO:0000313" key="3">
    <source>
        <dbReference type="Proteomes" id="UP000037136"/>
    </source>
</evidence>
<dbReference type="EMBL" id="LAZP02000343">
    <property type="protein sequence ID" value="PFH57982.1"/>
    <property type="molecule type" value="Genomic_DNA"/>
</dbReference>
<feature type="compositionally biased region" description="Basic and acidic residues" evidence="1">
    <location>
        <begin position="207"/>
        <end position="232"/>
    </location>
</feature>
<sequence length="345" mass="37348">MLMSDQQGQSRQSSPVRNRLSTKVARSPQTHRAVLDEQHVRQTETRSPCRAAPSSSADSSSESDVIAVHRRRKRGFVDVSSSDDDFPPLHRDLSSDDASPPLHRDLSSDDTPPTPKRPARNSRRCGDSRSTTASGRGRQKLQSKGPRIERLARKSTKSKEIFGFLSSAEAEAVVPTAFAMTSNWSAFGSCPRAGLEDVARVVNGGKGEARTRDVDDRDETTREGRDRDETKIRRASAVAKPAEAQIPNRQASDSSGRLRIANPATRGKKAARREHAMGRAPQPLVPLASADPARAQPAAVTITVLEPEEERGGLPGFSRANGGAWGLTGRTGHEGDTAPSTRIRE</sequence>
<name>A0A2A9PAN6_OPHUN</name>
<dbReference type="STRING" id="268505.A0A2A9PAN6"/>
<dbReference type="Proteomes" id="UP000037136">
    <property type="component" value="Unassembled WGS sequence"/>
</dbReference>
<protein>
    <submittedName>
        <fullName evidence="2">Uncharacterized protein</fullName>
    </submittedName>
</protein>
<feature type="compositionally biased region" description="Basic and acidic residues" evidence="1">
    <location>
        <begin position="33"/>
        <end position="44"/>
    </location>
</feature>
<gene>
    <name evidence="2" type="ORF">XA68_14324</name>
</gene>
<evidence type="ECO:0000313" key="2">
    <source>
        <dbReference type="EMBL" id="PFH57982.1"/>
    </source>
</evidence>
<feature type="compositionally biased region" description="Basic and acidic residues" evidence="1">
    <location>
        <begin position="331"/>
        <end position="345"/>
    </location>
</feature>
<evidence type="ECO:0000256" key="1">
    <source>
        <dbReference type="SAM" id="MobiDB-lite"/>
    </source>
</evidence>
<dbReference type="OrthoDB" id="6513042at2759"/>